<evidence type="ECO:0000313" key="4">
    <source>
        <dbReference type="Proteomes" id="UP001303614"/>
    </source>
</evidence>
<name>A0A1A9MB63_9XANT</name>
<dbReference type="EMBL" id="JAYFSO010000004">
    <property type="protein sequence ID" value="MEA5123224.1"/>
    <property type="molecule type" value="Genomic_DNA"/>
</dbReference>
<sequence>MDPRKPLLLGQMARLALIRSLCPSLRLPMLPTNWPTGGVTWHLRAFCTGGDAALGLDTDVAIHAFLHDLWLPLSMPFQQCHRICRTVCIE</sequence>
<proteinExistence type="predicted"/>
<dbReference type="RefSeq" id="WP_064509709.1">
    <property type="nucleotide sequence ID" value="NZ_JAYFSO010000004.1"/>
</dbReference>
<protein>
    <submittedName>
        <fullName evidence="2">Uncharacterized protein</fullName>
    </submittedName>
</protein>
<dbReference type="AlphaFoldDB" id="A0A1A9MB63"/>
<gene>
    <name evidence="2" type="ORF">A7D17_03865</name>
    <name evidence="1" type="ORF">VB146_04945</name>
</gene>
<reference evidence="2 3" key="1">
    <citation type="submission" date="2016-05" db="EMBL/GenBank/DDBJ databases">
        <title>Pathogenic, phenotypic and molecular characterisation of Xanthomonas nasturtii sp. nov. and Xanthomonas floridensis sp. nov., new species of Xanthomonas associated with watercress production in Florida.</title>
        <authorList>
            <person name="Vicente J.G."/>
            <person name="Rothwell S."/>
            <person name="Holub E.B."/>
            <person name="Studholme D.J."/>
        </authorList>
    </citation>
    <scope>NUCLEOTIDE SEQUENCE [LARGE SCALE GENOMIC DNA]</scope>
    <source>
        <strain evidence="2 3">WHRI 8848</strain>
    </source>
</reference>
<dbReference type="Proteomes" id="UP000077659">
    <property type="component" value="Unassembled WGS sequence"/>
</dbReference>
<evidence type="ECO:0000313" key="1">
    <source>
        <dbReference type="EMBL" id="MEA5123224.1"/>
    </source>
</evidence>
<comment type="caution">
    <text evidence="2">The sequence shown here is derived from an EMBL/GenBank/DDBJ whole genome shotgun (WGS) entry which is preliminary data.</text>
</comment>
<keyword evidence="4" id="KW-1185">Reference proteome</keyword>
<evidence type="ECO:0000313" key="2">
    <source>
        <dbReference type="EMBL" id="OAG66867.1"/>
    </source>
</evidence>
<accession>A0A1A9MB63</accession>
<reference evidence="1 4" key="2">
    <citation type="submission" date="2023-12" db="EMBL/GenBank/DDBJ databases">
        <title>Genome sequencing of Xanthomonas floridensis.</title>
        <authorList>
            <person name="Greer S."/>
            <person name="Harrison J."/>
            <person name="Grant M."/>
            <person name="Vicente J."/>
            <person name="Studholme D."/>
        </authorList>
    </citation>
    <scope>NUCLEOTIDE SEQUENCE [LARGE SCALE GENOMIC DNA]</scope>
    <source>
        <strain evidence="1 4">WHRI 8848</strain>
    </source>
</reference>
<organism evidence="2 3">
    <name type="scientific">Xanthomonas floridensis</name>
    <dbReference type="NCBI Taxonomy" id="1843580"/>
    <lineage>
        <taxon>Bacteria</taxon>
        <taxon>Pseudomonadati</taxon>
        <taxon>Pseudomonadota</taxon>
        <taxon>Gammaproteobacteria</taxon>
        <taxon>Lysobacterales</taxon>
        <taxon>Lysobacteraceae</taxon>
        <taxon>Xanthomonas</taxon>
    </lineage>
</organism>
<dbReference type="EMBL" id="LXNG01000023">
    <property type="protein sequence ID" value="OAG66867.1"/>
    <property type="molecule type" value="Genomic_DNA"/>
</dbReference>
<dbReference type="Proteomes" id="UP001303614">
    <property type="component" value="Unassembled WGS sequence"/>
</dbReference>
<evidence type="ECO:0000313" key="3">
    <source>
        <dbReference type="Proteomes" id="UP000077659"/>
    </source>
</evidence>